<reference evidence="1" key="1">
    <citation type="submission" date="2020-05" db="EMBL/GenBank/DDBJ databases">
        <title>Phylogenomic resolution of chytrid fungi.</title>
        <authorList>
            <person name="Stajich J.E."/>
            <person name="Amses K."/>
            <person name="Simmons R."/>
            <person name="Seto K."/>
            <person name="Myers J."/>
            <person name="Bonds A."/>
            <person name="Quandt C.A."/>
            <person name="Barry K."/>
            <person name="Liu P."/>
            <person name="Grigoriev I."/>
            <person name="Longcore J.E."/>
            <person name="James T.Y."/>
        </authorList>
    </citation>
    <scope>NUCLEOTIDE SEQUENCE</scope>
    <source>
        <strain evidence="1">JEL0513</strain>
    </source>
</reference>
<proteinExistence type="predicted"/>
<keyword evidence="2" id="KW-1185">Reference proteome</keyword>
<evidence type="ECO:0000313" key="2">
    <source>
        <dbReference type="Proteomes" id="UP001211907"/>
    </source>
</evidence>
<dbReference type="EMBL" id="JADGJH010000714">
    <property type="protein sequence ID" value="KAJ3123808.1"/>
    <property type="molecule type" value="Genomic_DNA"/>
</dbReference>
<organism evidence="1 2">
    <name type="scientific">Physocladia obscura</name>
    <dbReference type="NCBI Taxonomy" id="109957"/>
    <lineage>
        <taxon>Eukaryota</taxon>
        <taxon>Fungi</taxon>
        <taxon>Fungi incertae sedis</taxon>
        <taxon>Chytridiomycota</taxon>
        <taxon>Chytridiomycota incertae sedis</taxon>
        <taxon>Chytridiomycetes</taxon>
        <taxon>Chytridiales</taxon>
        <taxon>Chytriomycetaceae</taxon>
        <taxon>Physocladia</taxon>
    </lineage>
</organism>
<dbReference type="Proteomes" id="UP001211907">
    <property type="component" value="Unassembled WGS sequence"/>
</dbReference>
<name>A0AAD5XD76_9FUNG</name>
<dbReference type="AlphaFoldDB" id="A0AAD5XD76"/>
<evidence type="ECO:0000313" key="1">
    <source>
        <dbReference type="EMBL" id="KAJ3123808.1"/>
    </source>
</evidence>
<accession>A0AAD5XD76</accession>
<protein>
    <submittedName>
        <fullName evidence="1">Uncharacterized protein</fullName>
    </submittedName>
</protein>
<gene>
    <name evidence="1" type="ORF">HK100_011479</name>
</gene>
<sequence>MPLSQKVDLKSLDSYVPLASPNEPTAHSAMAAIPSLRKPSGEIAATITAAKVNAATSAQANKINKDSVFDNVVQNGASQSEVNQTRINNLMICKHQQQLLASQKKSSIGVTGVPNTSLAVGHHVAPAISRLNNTGDSNDNTTNPSLHMTSLTSRNHTNSAILTGSVATAVVAAVATGGGQLSSVYESLASASGGERKRGESIIGMIRDVGITMRRRSELLLNLSEKSVLIPSPQHHQHGEKDIRAAVNNQMDSDRSRTFRLSDRYFARRRRE</sequence>
<comment type="caution">
    <text evidence="1">The sequence shown here is derived from an EMBL/GenBank/DDBJ whole genome shotgun (WGS) entry which is preliminary data.</text>
</comment>